<evidence type="ECO:0000256" key="2">
    <source>
        <dbReference type="ARBA" id="ARBA00007431"/>
    </source>
</evidence>
<dbReference type="GO" id="GO:0000750">
    <property type="term" value="P:pheromone-dependent signal transduction involved in conjugation with cellular fusion"/>
    <property type="evidence" value="ECO:0007669"/>
    <property type="project" value="InterPro"/>
</dbReference>
<dbReference type="OrthoDB" id="19232at2759"/>
<sequence>MQRRLNKAERQLLKLQKYNSQLRNELKMQRIHVSEASNSLIEYCSNTRDYKVPSVWGKPQTDPFVDEKRVLPKYCQLEKNLFAETNSDYYWLEWDILGGPDKSRNNGYDIL</sequence>
<name>A0A2T9Y616_9FUNG</name>
<evidence type="ECO:0000256" key="5">
    <source>
        <dbReference type="ARBA" id="ARBA00023136"/>
    </source>
</evidence>
<evidence type="ECO:0000256" key="1">
    <source>
        <dbReference type="ARBA" id="ARBA00004370"/>
    </source>
</evidence>
<keyword evidence="8" id="KW-0449">Lipoprotein</keyword>
<keyword evidence="9" id="KW-0636">Prenylation</keyword>
<accession>A0A2T9Y616</accession>
<keyword evidence="12" id="KW-1185">Reference proteome</keyword>
<dbReference type="InterPro" id="IPR036284">
    <property type="entry name" value="GGL_sf"/>
</dbReference>
<proteinExistence type="inferred from homology"/>
<evidence type="ECO:0000256" key="8">
    <source>
        <dbReference type="ARBA" id="ARBA00023288"/>
    </source>
</evidence>
<dbReference type="SMART" id="SM01224">
    <property type="entry name" value="G_gamma"/>
    <property type="match status" value="1"/>
</dbReference>
<dbReference type="InterPro" id="IPR015898">
    <property type="entry name" value="G-protein_gamma-like_dom"/>
</dbReference>
<dbReference type="STRING" id="61424.A0A2T9Y616"/>
<dbReference type="AlphaFoldDB" id="A0A2T9Y616"/>
<organism evidence="11 12">
    <name type="scientific">Furculomyces boomerangus</name>
    <dbReference type="NCBI Taxonomy" id="61424"/>
    <lineage>
        <taxon>Eukaryota</taxon>
        <taxon>Fungi</taxon>
        <taxon>Fungi incertae sedis</taxon>
        <taxon>Zoopagomycota</taxon>
        <taxon>Kickxellomycotina</taxon>
        <taxon>Harpellomycetes</taxon>
        <taxon>Harpellales</taxon>
        <taxon>Harpellaceae</taxon>
        <taxon>Furculomyces</taxon>
    </lineage>
</organism>
<dbReference type="SUPFAM" id="SSF48670">
    <property type="entry name" value="Transducin (heterotrimeric G protein), gamma chain"/>
    <property type="match status" value="1"/>
</dbReference>
<reference evidence="11 12" key="1">
    <citation type="journal article" date="2018" name="MBio">
        <title>Comparative Genomics Reveals the Core Gene Toolbox for the Fungus-Insect Symbiosis.</title>
        <authorList>
            <person name="Wang Y."/>
            <person name="Stata M."/>
            <person name="Wang W."/>
            <person name="Stajich J.E."/>
            <person name="White M.M."/>
            <person name="Moncalvo J.M."/>
        </authorList>
    </citation>
    <scope>NUCLEOTIDE SEQUENCE [LARGE SCALE GENOMIC DNA]</scope>
    <source>
        <strain evidence="11 12">AUS-77-4</strain>
    </source>
</reference>
<evidence type="ECO:0000256" key="6">
    <source>
        <dbReference type="ARBA" id="ARBA00023139"/>
    </source>
</evidence>
<dbReference type="InterPro" id="IPR041848">
    <property type="entry name" value="Ste18_fungal"/>
</dbReference>
<dbReference type="SMART" id="SM00224">
    <property type="entry name" value="GGL"/>
    <property type="match status" value="1"/>
</dbReference>
<comment type="similarity">
    <text evidence="2">Belongs to the G protein gamma family.</text>
</comment>
<evidence type="ECO:0000256" key="3">
    <source>
        <dbReference type="ARBA" id="ARBA00016111"/>
    </source>
</evidence>
<keyword evidence="7" id="KW-0807">Transducer</keyword>
<dbReference type="GO" id="GO:0031681">
    <property type="term" value="F:G-protein beta-subunit binding"/>
    <property type="evidence" value="ECO:0007669"/>
    <property type="project" value="InterPro"/>
</dbReference>
<feature type="domain" description="G protein gamma" evidence="10">
    <location>
        <begin position="15"/>
        <end position="78"/>
    </location>
</feature>
<evidence type="ECO:0000259" key="10">
    <source>
        <dbReference type="PROSITE" id="PS50058"/>
    </source>
</evidence>
<evidence type="ECO:0000313" key="12">
    <source>
        <dbReference type="Proteomes" id="UP000245699"/>
    </source>
</evidence>
<dbReference type="Proteomes" id="UP000245699">
    <property type="component" value="Unassembled WGS sequence"/>
</dbReference>
<dbReference type="Pfam" id="PF00631">
    <property type="entry name" value="G-gamma"/>
    <property type="match status" value="1"/>
</dbReference>
<dbReference type="GO" id="GO:0007186">
    <property type="term" value="P:G protein-coupled receptor signaling pathway"/>
    <property type="evidence" value="ECO:0007669"/>
    <property type="project" value="InterPro"/>
</dbReference>
<gene>
    <name evidence="11" type="ORF">BB559_005899</name>
</gene>
<evidence type="ECO:0000313" key="11">
    <source>
        <dbReference type="EMBL" id="PVU87755.1"/>
    </source>
</evidence>
<dbReference type="PANTHER" id="PTHR28189:SF1">
    <property type="entry name" value="GUANINE NUCLEOTIDE-BINDING PROTEIN SUBUNIT GAMMA"/>
    <property type="match status" value="1"/>
</dbReference>
<protein>
    <recommendedName>
        <fullName evidence="3">Guanine nucleotide-binding protein subunit gamma</fullName>
    </recommendedName>
</protein>
<evidence type="ECO:0000256" key="9">
    <source>
        <dbReference type="ARBA" id="ARBA00023289"/>
    </source>
</evidence>
<keyword evidence="4" id="KW-0488">Methylation</keyword>
<dbReference type="Gene3D" id="4.10.260.10">
    <property type="entry name" value="Transducin (heterotrimeric G protein), gamma chain"/>
    <property type="match status" value="1"/>
</dbReference>
<dbReference type="GO" id="GO:0005834">
    <property type="term" value="C:heterotrimeric G-protein complex"/>
    <property type="evidence" value="ECO:0007669"/>
    <property type="project" value="TreeGrafter"/>
</dbReference>
<dbReference type="PANTHER" id="PTHR28189">
    <property type="entry name" value="GUANINE NUCLEOTIDE-BINDING PROTEIN SUBUNIT GAMMA"/>
    <property type="match status" value="1"/>
</dbReference>
<dbReference type="EMBL" id="MBFT01000697">
    <property type="protein sequence ID" value="PVU87755.1"/>
    <property type="molecule type" value="Genomic_DNA"/>
</dbReference>
<dbReference type="PROSITE" id="PS50058">
    <property type="entry name" value="G_PROTEIN_GAMMA"/>
    <property type="match status" value="1"/>
</dbReference>
<evidence type="ECO:0000256" key="4">
    <source>
        <dbReference type="ARBA" id="ARBA00022481"/>
    </source>
</evidence>
<comment type="subcellular location">
    <subcellularLocation>
        <location evidence="1">Membrane</location>
    </subcellularLocation>
</comment>
<evidence type="ECO:0000256" key="7">
    <source>
        <dbReference type="ARBA" id="ARBA00023224"/>
    </source>
</evidence>
<keyword evidence="5" id="KW-0472">Membrane</keyword>
<keyword evidence="6" id="KW-0564">Palmitate</keyword>
<comment type="caution">
    <text evidence="11">The sequence shown here is derived from an EMBL/GenBank/DDBJ whole genome shotgun (WGS) entry which is preliminary data.</text>
</comment>